<evidence type="ECO:0000259" key="4">
    <source>
        <dbReference type="PROSITE" id="PS01124"/>
    </source>
</evidence>
<keyword evidence="3" id="KW-0804">Transcription</keyword>
<dbReference type="InterPro" id="IPR037923">
    <property type="entry name" value="HTH-like"/>
</dbReference>
<protein>
    <recommendedName>
        <fullName evidence="4">HTH araC/xylS-type domain-containing protein</fullName>
    </recommendedName>
</protein>
<comment type="caution">
    <text evidence="5">The sequence shown here is derived from an EMBL/GenBank/DDBJ whole genome shotgun (WGS) entry which is preliminary data.</text>
</comment>
<dbReference type="InterPro" id="IPR020449">
    <property type="entry name" value="Tscrpt_reg_AraC-type_HTH"/>
</dbReference>
<name>K0WV63_9BACT</name>
<dbReference type="GO" id="GO:0043565">
    <property type="term" value="F:sequence-specific DNA binding"/>
    <property type="evidence" value="ECO:0007669"/>
    <property type="project" value="InterPro"/>
</dbReference>
<organism evidence="5 6">
    <name type="scientific">Barnesiella intestinihominis YIT 11860</name>
    <dbReference type="NCBI Taxonomy" id="742726"/>
    <lineage>
        <taxon>Bacteria</taxon>
        <taxon>Pseudomonadati</taxon>
        <taxon>Bacteroidota</taxon>
        <taxon>Bacteroidia</taxon>
        <taxon>Bacteroidales</taxon>
        <taxon>Barnesiellaceae</taxon>
        <taxon>Barnesiella</taxon>
    </lineage>
</organism>
<dbReference type="Pfam" id="PF12833">
    <property type="entry name" value="HTH_18"/>
    <property type="match status" value="1"/>
</dbReference>
<dbReference type="InterPro" id="IPR009057">
    <property type="entry name" value="Homeodomain-like_sf"/>
</dbReference>
<dbReference type="PANTHER" id="PTHR43280:SF32">
    <property type="entry name" value="TRANSCRIPTIONAL REGULATORY PROTEIN"/>
    <property type="match status" value="1"/>
</dbReference>
<dbReference type="InterPro" id="IPR018060">
    <property type="entry name" value="HTH_AraC"/>
</dbReference>
<evidence type="ECO:0000313" key="6">
    <source>
        <dbReference type="Proteomes" id="UP000006044"/>
    </source>
</evidence>
<feature type="domain" description="HTH araC/xylS-type" evidence="4">
    <location>
        <begin position="188"/>
        <end position="286"/>
    </location>
</feature>
<dbReference type="Proteomes" id="UP000006044">
    <property type="component" value="Unassembled WGS sequence"/>
</dbReference>
<keyword evidence="1" id="KW-0805">Transcription regulation</keyword>
<sequence length="286" mass="32972">MQMPPKSTDTNLNPQTQEHFLLSFERPASSSEDNTLLTSSDKLTIVLCTRGCKTVQLNFTEYVLEPGSIAFLYPNTIWKPIKTSSDFQARYLSMREHSPKERNAFLDLETIFSLSTYIARHPHTSLSANESIVVEGYFRLIQNRYEAHVNYAIIRSLISAFILELNQMFAIRVERKKLKISRKEDILWRFLSLLTQHYKENRSVDFYADKLCISPKHLSSVIKQLSHKTAHEIISDVVIMAAKQLLKTTTLSIQEISEELNFANQSFFGKFFKQNTGQSPSSYRGE</sequence>
<dbReference type="HOGENOM" id="CLU_000445_88_2_10"/>
<keyword evidence="2" id="KW-0238">DNA-binding</keyword>
<accession>K0WV63</accession>
<evidence type="ECO:0000313" key="5">
    <source>
        <dbReference type="EMBL" id="EJZ62076.1"/>
    </source>
</evidence>
<dbReference type="AlphaFoldDB" id="K0WV63"/>
<dbReference type="PANTHER" id="PTHR43280">
    <property type="entry name" value="ARAC-FAMILY TRANSCRIPTIONAL REGULATOR"/>
    <property type="match status" value="1"/>
</dbReference>
<evidence type="ECO:0000256" key="2">
    <source>
        <dbReference type="ARBA" id="ARBA00023125"/>
    </source>
</evidence>
<dbReference type="GO" id="GO:0003700">
    <property type="term" value="F:DNA-binding transcription factor activity"/>
    <property type="evidence" value="ECO:0007669"/>
    <property type="project" value="InterPro"/>
</dbReference>
<dbReference type="PATRIC" id="fig|742726.3.peg.2872"/>
<dbReference type="SUPFAM" id="SSF51215">
    <property type="entry name" value="Regulatory protein AraC"/>
    <property type="match status" value="1"/>
</dbReference>
<dbReference type="Gene3D" id="1.10.10.60">
    <property type="entry name" value="Homeodomain-like"/>
    <property type="match status" value="1"/>
</dbReference>
<keyword evidence="6" id="KW-1185">Reference proteome</keyword>
<dbReference type="PRINTS" id="PR00032">
    <property type="entry name" value="HTHARAC"/>
</dbReference>
<dbReference type="STRING" id="742726.HMPREF9448_02759"/>
<dbReference type="PROSITE" id="PS01124">
    <property type="entry name" value="HTH_ARAC_FAMILY_2"/>
    <property type="match status" value="1"/>
</dbReference>
<dbReference type="SMART" id="SM00342">
    <property type="entry name" value="HTH_ARAC"/>
    <property type="match status" value="1"/>
</dbReference>
<dbReference type="SUPFAM" id="SSF46689">
    <property type="entry name" value="Homeodomain-like"/>
    <property type="match status" value="1"/>
</dbReference>
<reference evidence="5 6" key="1">
    <citation type="submission" date="2012-08" db="EMBL/GenBank/DDBJ databases">
        <title>The Genome Sequence of Barnesiella intestinihominis YIT 11860.</title>
        <authorList>
            <consortium name="The Broad Institute Genome Sequencing Platform"/>
            <person name="Earl A."/>
            <person name="Ward D."/>
            <person name="Feldgarden M."/>
            <person name="Gevers D."/>
            <person name="Morotomi M."/>
            <person name="Walker B."/>
            <person name="Young S.K."/>
            <person name="Zeng Q."/>
            <person name="Gargeya S."/>
            <person name="Fitzgerald M."/>
            <person name="Haas B."/>
            <person name="Abouelleil A."/>
            <person name="Alvarado L."/>
            <person name="Arachchi H.M."/>
            <person name="Berlin A.M."/>
            <person name="Chapman S.B."/>
            <person name="Goldberg J."/>
            <person name="Griggs A."/>
            <person name="Gujja S."/>
            <person name="Hansen M."/>
            <person name="Howarth C."/>
            <person name="Imamovic A."/>
            <person name="Larimer J."/>
            <person name="McCowen C."/>
            <person name="Montmayeur A."/>
            <person name="Murphy C."/>
            <person name="Neiman D."/>
            <person name="Pearson M."/>
            <person name="Priest M."/>
            <person name="Roberts A."/>
            <person name="Saif S."/>
            <person name="Shea T."/>
            <person name="Sisk P."/>
            <person name="Sykes S."/>
            <person name="Wortman J."/>
            <person name="Nusbaum C."/>
            <person name="Birren B."/>
        </authorList>
    </citation>
    <scope>NUCLEOTIDE SEQUENCE [LARGE SCALE GENOMIC DNA]</scope>
    <source>
        <strain evidence="5 6">YIT 11860</strain>
    </source>
</reference>
<evidence type="ECO:0000256" key="3">
    <source>
        <dbReference type="ARBA" id="ARBA00023163"/>
    </source>
</evidence>
<proteinExistence type="predicted"/>
<dbReference type="eggNOG" id="COG2207">
    <property type="taxonomic scope" value="Bacteria"/>
</dbReference>
<gene>
    <name evidence="5" type="ORF">HMPREF9448_02759</name>
</gene>
<dbReference type="EMBL" id="ADLE01000018">
    <property type="protein sequence ID" value="EJZ62076.1"/>
    <property type="molecule type" value="Genomic_DNA"/>
</dbReference>
<evidence type="ECO:0000256" key="1">
    <source>
        <dbReference type="ARBA" id="ARBA00023015"/>
    </source>
</evidence>